<protein>
    <submittedName>
        <fullName evidence="2">Uncharacterized protein</fullName>
    </submittedName>
</protein>
<evidence type="ECO:0000313" key="3">
    <source>
        <dbReference type="Proteomes" id="UP001501161"/>
    </source>
</evidence>
<keyword evidence="3" id="KW-1185">Reference proteome</keyword>
<evidence type="ECO:0000313" key="2">
    <source>
        <dbReference type="EMBL" id="GAA2100466.1"/>
    </source>
</evidence>
<keyword evidence="1" id="KW-1133">Transmembrane helix</keyword>
<evidence type="ECO:0000256" key="1">
    <source>
        <dbReference type="SAM" id="Phobius"/>
    </source>
</evidence>
<dbReference type="RefSeq" id="WP_231250147.1">
    <property type="nucleotide sequence ID" value="NZ_BAAAMQ010000009.1"/>
</dbReference>
<gene>
    <name evidence="2" type="ORF">GCM10009726_10370</name>
</gene>
<dbReference type="EMBL" id="BAAAMQ010000009">
    <property type="protein sequence ID" value="GAA2100466.1"/>
    <property type="molecule type" value="Genomic_DNA"/>
</dbReference>
<reference evidence="2 3" key="1">
    <citation type="journal article" date="2019" name="Int. J. Syst. Evol. Microbiol.">
        <title>The Global Catalogue of Microorganisms (GCM) 10K type strain sequencing project: providing services to taxonomists for standard genome sequencing and annotation.</title>
        <authorList>
            <consortium name="The Broad Institute Genomics Platform"/>
            <consortium name="The Broad Institute Genome Sequencing Center for Infectious Disease"/>
            <person name="Wu L."/>
            <person name="Ma J."/>
        </authorList>
    </citation>
    <scope>NUCLEOTIDE SEQUENCE [LARGE SCALE GENOMIC DNA]</scope>
    <source>
        <strain evidence="2 3">JCM 13813</strain>
    </source>
</reference>
<dbReference type="Proteomes" id="UP001501161">
    <property type="component" value="Unassembled WGS sequence"/>
</dbReference>
<comment type="caution">
    <text evidence="2">The sequence shown here is derived from an EMBL/GenBank/DDBJ whole genome shotgun (WGS) entry which is preliminary data.</text>
</comment>
<sequence length="52" mass="5789">MLTQQYVQHDWPPFLWAAVLLTLATLVVMGMGLFLVGANRPKRNRHSGPQAG</sequence>
<organism evidence="2 3">
    <name type="scientific">Nocardioides furvisabuli</name>
    <dbReference type="NCBI Taxonomy" id="375542"/>
    <lineage>
        <taxon>Bacteria</taxon>
        <taxon>Bacillati</taxon>
        <taxon>Actinomycetota</taxon>
        <taxon>Actinomycetes</taxon>
        <taxon>Propionibacteriales</taxon>
        <taxon>Nocardioidaceae</taxon>
        <taxon>Nocardioides</taxon>
    </lineage>
</organism>
<keyword evidence="1" id="KW-0812">Transmembrane</keyword>
<accession>A0ABN2WXD9</accession>
<proteinExistence type="predicted"/>
<name>A0ABN2WXD9_9ACTN</name>
<feature type="transmembrane region" description="Helical" evidence="1">
    <location>
        <begin position="14"/>
        <end position="36"/>
    </location>
</feature>
<keyword evidence="1" id="KW-0472">Membrane</keyword>